<dbReference type="InterPro" id="IPR017441">
    <property type="entry name" value="Protein_kinase_ATP_BS"/>
</dbReference>
<dbReference type="InterPro" id="IPR000719">
    <property type="entry name" value="Prot_kinase_dom"/>
</dbReference>
<keyword evidence="3" id="KW-0808">Transferase</keyword>
<evidence type="ECO:0000256" key="6">
    <source>
        <dbReference type="ARBA" id="ARBA00022840"/>
    </source>
</evidence>
<evidence type="ECO:0000256" key="7">
    <source>
        <dbReference type="PROSITE-ProRule" id="PRU10141"/>
    </source>
</evidence>
<dbReference type="SUPFAM" id="SSF56112">
    <property type="entry name" value="Protein kinase-like (PK-like)"/>
    <property type="match status" value="1"/>
</dbReference>
<dbReference type="SMART" id="SM00220">
    <property type="entry name" value="S_TKc"/>
    <property type="match status" value="1"/>
</dbReference>
<evidence type="ECO:0000256" key="1">
    <source>
        <dbReference type="ARBA" id="ARBA00005527"/>
    </source>
</evidence>
<dbReference type="PANTHER" id="PTHR24057:SF0">
    <property type="entry name" value="PROTEIN KINASE SHAGGY-RELATED"/>
    <property type="match status" value="1"/>
</dbReference>
<dbReference type="GO" id="GO:0016301">
    <property type="term" value="F:kinase activity"/>
    <property type="evidence" value="ECO:0007669"/>
    <property type="project" value="UniProtKB-KW"/>
</dbReference>
<dbReference type="PROSITE" id="PS00108">
    <property type="entry name" value="PROTEIN_KINASE_ST"/>
    <property type="match status" value="1"/>
</dbReference>
<organism evidence="10 11">
    <name type="scientific">Hexamita inflata</name>
    <dbReference type="NCBI Taxonomy" id="28002"/>
    <lineage>
        <taxon>Eukaryota</taxon>
        <taxon>Metamonada</taxon>
        <taxon>Diplomonadida</taxon>
        <taxon>Hexamitidae</taxon>
        <taxon>Hexamitinae</taxon>
        <taxon>Hexamita</taxon>
    </lineage>
</organism>
<dbReference type="Gene3D" id="3.30.200.20">
    <property type="entry name" value="Phosphorylase Kinase, domain 1"/>
    <property type="match status" value="1"/>
</dbReference>
<sequence length="330" mass="37783">MNDEDATDIGIPMNIEQQLEGFKFTALKVVGKGSFGSVYLIKSNEFSQKLALKIAVQDRNLKNRELEIMSILNHKNVTVLRRHFLLDHPTDKSKQLLYVFMDFYPQTLYSLYKQYQKQNSHVPLLFTRLVTYQLAKSLQYLHSLNIMHRDLKPANVLFDPDTLVTVLCDFGSAKYVTPTSDSKSYVCSRYYRAPELLLGSTCYDQSVDIWSFGCVLAEIILGQPLFQGDSTCQQLDEIAQVISPPTQQDITSMKIPELQFDFKTTSLTPLSNIFRQKAHKEAVNLLQKCLKWNPNERIRAEEILGEEFFAPLKTLPKVLPSGEIVPDLFL</sequence>
<dbReference type="InterPro" id="IPR008271">
    <property type="entry name" value="Ser/Thr_kinase_AS"/>
</dbReference>
<dbReference type="CDD" id="cd14137">
    <property type="entry name" value="STKc_GSK3"/>
    <property type="match status" value="1"/>
</dbReference>
<reference evidence="10 11" key="1">
    <citation type="submission" date="2024-07" db="EMBL/GenBank/DDBJ databases">
        <authorList>
            <person name="Akdeniz Z."/>
        </authorList>
    </citation>
    <scope>NUCLEOTIDE SEQUENCE [LARGE SCALE GENOMIC DNA]</scope>
</reference>
<dbReference type="PROSITE" id="PS00107">
    <property type="entry name" value="PROTEIN_KINASE_ATP"/>
    <property type="match status" value="1"/>
</dbReference>
<evidence type="ECO:0000313" key="10">
    <source>
        <dbReference type="EMBL" id="CAL5990864.1"/>
    </source>
</evidence>
<feature type="domain" description="Protein kinase" evidence="9">
    <location>
        <begin position="24"/>
        <end position="309"/>
    </location>
</feature>
<evidence type="ECO:0000256" key="5">
    <source>
        <dbReference type="ARBA" id="ARBA00022777"/>
    </source>
</evidence>
<dbReference type="InterPro" id="IPR011009">
    <property type="entry name" value="Kinase-like_dom_sf"/>
</dbReference>
<dbReference type="Gene3D" id="1.10.510.10">
    <property type="entry name" value="Transferase(Phosphotransferase) domain 1"/>
    <property type="match status" value="1"/>
</dbReference>
<dbReference type="EMBL" id="CAXDID020000026">
    <property type="protein sequence ID" value="CAL5990864.1"/>
    <property type="molecule type" value="Genomic_DNA"/>
</dbReference>
<evidence type="ECO:0000256" key="2">
    <source>
        <dbReference type="ARBA" id="ARBA00022527"/>
    </source>
</evidence>
<keyword evidence="4 7" id="KW-0547">Nucleotide-binding</keyword>
<dbReference type="InterPro" id="IPR039192">
    <property type="entry name" value="STKc_GSK3"/>
</dbReference>
<dbReference type="PROSITE" id="PS50011">
    <property type="entry name" value="PROTEIN_KINASE_DOM"/>
    <property type="match status" value="1"/>
</dbReference>
<name>A0ABP1HF07_9EUKA</name>
<evidence type="ECO:0000256" key="4">
    <source>
        <dbReference type="ARBA" id="ARBA00022741"/>
    </source>
</evidence>
<gene>
    <name evidence="10" type="ORF">HINF_LOCUS11696</name>
</gene>
<keyword evidence="6 7" id="KW-0067">ATP-binding</keyword>
<comment type="similarity">
    <text evidence="1">Belongs to the protein kinase superfamily. CMGC Ser/Thr protein kinase family. GSK-3 subfamily.</text>
</comment>
<dbReference type="Proteomes" id="UP001642409">
    <property type="component" value="Unassembled WGS sequence"/>
</dbReference>
<evidence type="ECO:0000313" key="11">
    <source>
        <dbReference type="Proteomes" id="UP001642409"/>
    </source>
</evidence>
<keyword evidence="2 8" id="KW-0723">Serine/threonine-protein kinase</keyword>
<keyword evidence="11" id="KW-1185">Reference proteome</keyword>
<dbReference type="InterPro" id="IPR050591">
    <property type="entry name" value="GSK-3"/>
</dbReference>
<accession>A0ABP1HF07</accession>
<evidence type="ECO:0000259" key="9">
    <source>
        <dbReference type="PROSITE" id="PS50011"/>
    </source>
</evidence>
<dbReference type="PANTHER" id="PTHR24057">
    <property type="entry name" value="GLYCOGEN SYNTHASE KINASE-3 ALPHA"/>
    <property type="match status" value="1"/>
</dbReference>
<feature type="binding site" evidence="7">
    <location>
        <position position="53"/>
    </location>
    <ligand>
        <name>ATP</name>
        <dbReference type="ChEBI" id="CHEBI:30616"/>
    </ligand>
</feature>
<evidence type="ECO:0000256" key="3">
    <source>
        <dbReference type="ARBA" id="ARBA00022679"/>
    </source>
</evidence>
<evidence type="ECO:0000256" key="8">
    <source>
        <dbReference type="RuleBase" id="RU000304"/>
    </source>
</evidence>
<proteinExistence type="inferred from homology"/>
<dbReference type="Pfam" id="PF00069">
    <property type="entry name" value="Pkinase"/>
    <property type="match status" value="1"/>
</dbReference>
<protein>
    <submittedName>
        <fullName evidence="10">Kinase</fullName>
    </submittedName>
</protein>
<comment type="caution">
    <text evidence="10">The sequence shown here is derived from an EMBL/GenBank/DDBJ whole genome shotgun (WGS) entry which is preliminary data.</text>
</comment>
<keyword evidence="5 10" id="KW-0418">Kinase</keyword>